<feature type="coiled-coil region" evidence="8">
    <location>
        <begin position="148"/>
        <end position="405"/>
    </location>
</feature>
<feature type="compositionally biased region" description="Basic residues" evidence="9">
    <location>
        <begin position="1"/>
        <end position="12"/>
    </location>
</feature>
<organism evidence="11 12">
    <name type="scientific">Ignelater luminosus</name>
    <name type="common">Cucubano</name>
    <name type="synonym">Pyrophorus luminosus</name>
    <dbReference type="NCBI Taxonomy" id="2038154"/>
    <lineage>
        <taxon>Eukaryota</taxon>
        <taxon>Metazoa</taxon>
        <taxon>Ecdysozoa</taxon>
        <taxon>Arthropoda</taxon>
        <taxon>Hexapoda</taxon>
        <taxon>Insecta</taxon>
        <taxon>Pterygota</taxon>
        <taxon>Neoptera</taxon>
        <taxon>Endopterygota</taxon>
        <taxon>Coleoptera</taxon>
        <taxon>Polyphaga</taxon>
        <taxon>Elateriformia</taxon>
        <taxon>Elateroidea</taxon>
        <taxon>Elateridae</taxon>
        <taxon>Agrypninae</taxon>
        <taxon>Pyrophorini</taxon>
        <taxon>Ignelater</taxon>
    </lineage>
</organism>
<reference evidence="11" key="1">
    <citation type="submission" date="2019-08" db="EMBL/GenBank/DDBJ databases">
        <title>The genome of the North American firefly Photinus pyralis.</title>
        <authorList>
            <consortium name="Photinus pyralis genome working group"/>
            <person name="Fallon T.R."/>
            <person name="Sander Lower S.E."/>
            <person name="Weng J.-K."/>
        </authorList>
    </citation>
    <scope>NUCLEOTIDE SEQUENCE</scope>
    <source>
        <strain evidence="11">TRF0915ILg1</strain>
        <tissue evidence="11">Whole body</tissue>
    </source>
</reference>
<evidence type="ECO:0000313" key="12">
    <source>
        <dbReference type="Proteomes" id="UP000801492"/>
    </source>
</evidence>
<dbReference type="Pfam" id="PF13868">
    <property type="entry name" value="TPH"/>
    <property type="match status" value="1"/>
</dbReference>
<keyword evidence="4" id="KW-0969">Cilium</keyword>
<dbReference type="PANTHER" id="PTHR15504">
    <property type="entry name" value="NASOPHARYNGEAL EPITHELIUM SPECIFIC PROTEIN 1"/>
    <property type="match status" value="1"/>
</dbReference>
<name>A0A8K0DFJ2_IGNLU</name>
<dbReference type="AlphaFoldDB" id="A0A8K0DFJ2"/>
<dbReference type="PANTHER" id="PTHR15504:SF0">
    <property type="entry name" value="CILIA- AND FLAGELLA-ASSOCIATED PROTEIN 45"/>
    <property type="match status" value="1"/>
</dbReference>
<evidence type="ECO:0000256" key="9">
    <source>
        <dbReference type="SAM" id="MobiDB-lite"/>
    </source>
</evidence>
<feature type="domain" description="Trichohyalin-plectin-homology" evidence="10">
    <location>
        <begin position="156"/>
        <end position="503"/>
    </location>
</feature>
<evidence type="ECO:0000256" key="5">
    <source>
        <dbReference type="ARBA" id="ARBA00023273"/>
    </source>
</evidence>
<evidence type="ECO:0000256" key="1">
    <source>
        <dbReference type="ARBA" id="ARBA00004230"/>
    </source>
</evidence>
<feature type="coiled-coil region" evidence="8">
    <location>
        <begin position="432"/>
        <end position="474"/>
    </location>
</feature>
<dbReference type="EMBL" id="VTPC01001243">
    <property type="protein sequence ID" value="KAF2902612.1"/>
    <property type="molecule type" value="Genomic_DNA"/>
</dbReference>
<keyword evidence="12" id="KW-1185">Reference proteome</keyword>
<keyword evidence="2" id="KW-0282">Flagellum</keyword>
<evidence type="ECO:0000256" key="8">
    <source>
        <dbReference type="SAM" id="Coils"/>
    </source>
</evidence>
<sequence>MSSGKFRSKIKQIKQSSGDHDPVQCYHKINGKLIHYKPSRATEGKEMVKVYGNEGTRELIVPNRKPTESPGIWPKSEFNRLKNQAHVITKQDRLVMIEEAERKKLQLQAESQKRKEILQKAQLEQKATQGSKLGDAETEAAQKNQYVLQRAFELRQEQEDEIKNANGLILATKCLAIREAQIIEQELVEKELEEEERRLDMMMEQQRQKAIRDEEEKKRKKDENNQRYVKEVAQQIHENEVLRLVEAERKEEESRNINKALIAMQRDDDEKIRQRKLEQKRTRDELNRANAEIEQYKIVQKEEQRIAELRVQEFMRNKAEREAAREAELNAAKAAKEREIARLRAQQQKAQDQQAALDELNALRVQEEVEREWREREMTAAAKRKQQLEDMKRGRQLQVEDLRKAQALEIERDEQEFHQVAKVQNELYQKDLEKKRQRREAAVQHRKELLKQINEKERERINELKDKFEEGTTLRLEQEVRSININNILKKKVQRLRENNVPENFVRDIERQLKIVEK</sequence>
<evidence type="ECO:0000256" key="3">
    <source>
        <dbReference type="ARBA" id="ARBA00023054"/>
    </source>
</evidence>
<keyword evidence="5" id="KW-0966">Cell projection</keyword>
<evidence type="ECO:0000259" key="10">
    <source>
        <dbReference type="Pfam" id="PF13868"/>
    </source>
</evidence>
<evidence type="ECO:0000313" key="11">
    <source>
        <dbReference type="EMBL" id="KAF2902612.1"/>
    </source>
</evidence>
<dbReference type="Proteomes" id="UP000801492">
    <property type="component" value="Unassembled WGS sequence"/>
</dbReference>
<comment type="similarity">
    <text evidence="6">Belongs to the CFAP45 family.</text>
</comment>
<dbReference type="InterPro" id="IPR033253">
    <property type="entry name" value="CFAP45"/>
</dbReference>
<keyword evidence="3 8" id="KW-0175">Coiled coil</keyword>
<dbReference type="OrthoDB" id="1902038at2759"/>
<comment type="subcellular location">
    <subcellularLocation>
        <location evidence="1">Cell projection</location>
        <location evidence="1">Cilium</location>
        <location evidence="1">Flagellum</location>
    </subcellularLocation>
</comment>
<comment type="caution">
    <text evidence="11">The sequence shown here is derived from an EMBL/GenBank/DDBJ whole genome shotgun (WGS) entry which is preliminary data.</text>
</comment>
<evidence type="ECO:0000256" key="2">
    <source>
        <dbReference type="ARBA" id="ARBA00022846"/>
    </source>
</evidence>
<evidence type="ECO:0000256" key="6">
    <source>
        <dbReference type="ARBA" id="ARBA00034116"/>
    </source>
</evidence>
<dbReference type="InterPro" id="IPR043597">
    <property type="entry name" value="TPH_dom"/>
</dbReference>
<gene>
    <name evidence="11" type="ORF">ILUMI_03573</name>
</gene>
<accession>A0A8K0DFJ2</accession>
<dbReference type="GO" id="GO:0031514">
    <property type="term" value="C:motile cilium"/>
    <property type="evidence" value="ECO:0007669"/>
    <property type="project" value="UniProtKB-SubCell"/>
</dbReference>
<evidence type="ECO:0000256" key="7">
    <source>
        <dbReference type="ARBA" id="ARBA00034142"/>
    </source>
</evidence>
<feature type="region of interest" description="Disordered" evidence="9">
    <location>
        <begin position="1"/>
        <end position="24"/>
    </location>
</feature>
<evidence type="ECO:0000256" key="4">
    <source>
        <dbReference type="ARBA" id="ARBA00023069"/>
    </source>
</evidence>
<protein>
    <recommendedName>
        <fullName evidence="7">Cilia- and flagella-associated protein 45</fullName>
    </recommendedName>
</protein>
<proteinExistence type="inferred from homology"/>